<feature type="transmembrane region" description="Helical" evidence="7">
    <location>
        <begin position="62"/>
        <end position="79"/>
    </location>
</feature>
<keyword evidence="2" id="KW-1003">Cell membrane</keyword>
<keyword evidence="5 7" id="KW-0472">Membrane</keyword>
<dbReference type="RefSeq" id="WP_388114897.1">
    <property type="nucleotide sequence ID" value="NZ_JBIAHM010000024.1"/>
</dbReference>
<keyword evidence="4 7" id="KW-1133">Transmembrane helix</keyword>
<sequence>MCAQPTLLTLTPLWAEPRRPREDRRRLEGRHHRLRRRPVRQIGGTAYVAGVIAAGIDVSAKPASALPLFVTIIVVLLLMPAFRSVLVPLKAVLGFLLSIAGGLGAVVWVFQKGHLDDLFQIPGVGPIASFVPVLLIGVLFGLAMDYEVFLVRRMREHFHHHGDARAAVEHGVRRSGRVVTSAALIMAAVFGGFIFDHDPTVKTIGFALTVGVLIDAFGVRLRPTPNRCGQPLVGRPHRRSSVVAPPAGRWSGRV</sequence>
<evidence type="ECO:0000256" key="4">
    <source>
        <dbReference type="ARBA" id="ARBA00022989"/>
    </source>
</evidence>
<feature type="region of interest" description="Disordered" evidence="6">
    <location>
        <begin position="232"/>
        <end position="254"/>
    </location>
</feature>
<evidence type="ECO:0000259" key="8">
    <source>
        <dbReference type="Pfam" id="PF03176"/>
    </source>
</evidence>
<feature type="transmembrane region" description="Helical" evidence="7">
    <location>
        <begin position="178"/>
        <end position="195"/>
    </location>
</feature>
<dbReference type="InterPro" id="IPR050545">
    <property type="entry name" value="Mycobact_MmpL"/>
</dbReference>
<gene>
    <name evidence="9" type="ORF">ACFYNQ_47665</name>
</gene>
<evidence type="ECO:0000256" key="3">
    <source>
        <dbReference type="ARBA" id="ARBA00022692"/>
    </source>
</evidence>
<keyword evidence="10" id="KW-1185">Reference proteome</keyword>
<dbReference type="Pfam" id="PF03176">
    <property type="entry name" value="MMPL"/>
    <property type="match status" value="1"/>
</dbReference>
<dbReference type="InterPro" id="IPR004869">
    <property type="entry name" value="MMPL_dom"/>
</dbReference>
<reference evidence="9 10" key="1">
    <citation type="submission" date="2024-10" db="EMBL/GenBank/DDBJ databases">
        <title>The Natural Products Discovery Center: Release of the First 8490 Sequenced Strains for Exploring Actinobacteria Biosynthetic Diversity.</title>
        <authorList>
            <person name="Kalkreuter E."/>
            <person name="Kautsar S.A."/>
            <person name="Yang D."/>
            <person name="Bader C.D."/>
            <person name="Teijaro C.N."/>
            <person name="Fluegel L."/>
            <person name="Davis C.M."/>
            <person name="Simpson J.R."/>
            <person name="Lauterbach L."/>
            <person name="Steele A.D."/>
            <person name="Gui C."/>
            <person name="Meng S."/>
            <person name="Li G."/>
            <person name="Viehrig K."/>
            <person name="Ye F."/>
            <person name="Su P."/>
            <person name="Kiefer A.F."/>
            <person name="Nichols A."/>
            <person name="Cepeda A.J."/>
            <person name="Yan W."/>
            <person name="Fan B."/>
            <person name="Jiang Y."/>
            <person name="Adhikari A."/>
            <person name="Zheng C.-J."/>
            <person name="Schuster L."/>
            <person name="Cowan T.M."/>
            <person name="Smanski M.J."/>
            <person name="Chevrette M.G."/>
            <person name="De Carvalho L.P.S."/>
            <person name="Shen B."/>
        </authorList>
    </citation>
    <scope>NUCLEOTIDE SEQUENCE [LARGE SCALE GENOMIC DNA]</scope>
    <source>
        <strain evidence="9 10">NPDC006488</strain>
    </source>
</reference>
<comment type="caution">
    <text evidence="9">The sequence shown here is derived from an EMBL/GenBank/DDBJ whole genome shotgun (WGS) entry which is preliminary data.</text>
</comment>
<dbReference type="PANTHER" id="PTHR33406:SF13">
    <property type="entry name" value="MEMBRANE PROTEIN YDFJ"/>
    <property type="match status" value="1"/>
</dbReference>
<evidence type="ECO:0000256" key="2">
    <source>
        <dbReference type="ARBA" id="ARBA00022475"/>
    </source>
</evidence>
<accession>A0ABW6MLJ5</accession>
<proteinExistence type="predicted"/>
<dbReference type="Proteomes" id="UP001601303">
    <property type="component" value="Unassembled WGS sequence"/>
</dbReference>
<keyword evidence="3 7" id="KW-0812">Transmembrane</keyword>
<evidence type="ECO:0000256" key="5">
    <source>
        <dbReference type="ARBA" id="ARBA00023136"/>
    </source>
</evidence>
<dbReference type="EMBL" id="JBIAHM010000024">
    <property type="protein sequence ID" value="MFE9606202.1"/>
    <property type="molecule type" value="Genomic_DNA"/>
</dbReference>
<feature type="transmembrane region" description="Helical" evidence="7">
    <location>
        <begin position="39"/>
        <end position="56"/>
    </location>
</feature>
<evidence type="ECO:0000313" key="10">
    <source>
        <dbReference type="Proteomes" id="UP001601303"/>
    </source>
</evidence>
<feature type="transmembrane region" description="Helical" evidence="7">
    <location>
        <begin position="130"/>
        <end position="151"/>
    </location>
</feature>
<dbReference type="PANTHER" id="PTHR33406">
    <property type="entry name" value="MEMBRANE PROTEIN MJ1562-RELATED"/>
    <property type="match status" value="1"/>
</dbReference>
<feature type="transmembrane region" description="Helical" evidence="7">
    <location>
        <begin position="91"/>
        <end position="110"/>
    </location>
</feature>
<name>A0ABW6MLJ5_9ACTN</name>
<evidence type="ECO:0000256" key="7">
    <source>
        <dbReference type="SAM" id="Phobius"/>
    </source>
</evidence>
<evidence type="ECO:0000256" key="6">
    <source>
        <dbReference type="SAM" id="MobiDB-lite"/>
    </source>
</evidence>
<organism evidence="9 10">
    <name type="scientific">Streptomyces hokutonensis</name>
    <dbReference type="NCBI Taxonomy" id="1306990"/>
    <lineage>
        <taxon>Bacteria</taxon>
        <taxon>Bacillati</taxon>
        <taxon>Actinomycetota</taxon>
        <taxon>Actinomycetes</taxon>
        <taxon>Kitasatosporales</taxon>
        <taxon>Streptomycetaceae</taxon>
        <taxon>Streptomyces</taxon>
    </lineage>
</organism>
<dbReference type="SUPFAM" id="SSF82866">
    <property type="entry name" value="Multidrug efflux transporter AcrB transmembrane domain"/>
    <property type="match status" value="1"/>
</dbReference>
<evidence type="ECO:0000313" key="9">
    <source>
        <dbReference type="EMBL" id="MFE9606202.1"/>
    </source>
</evidence>
<feature type="transmembrane region" description="Helical" evidence="7">
    <location>
        <begin position="201"/>
        <end position="219"/>
    </location>
</feature>
<dbReference type="Gene3D" id="1.20.1640.10">
    <property type="entry name" value="Multidrug efflux transporter AcrB transmembrane domain"/>
    <property type="match status" value="1"/>
</dbReference>
<feature type="domain" description="Membrane transport protein MMPL" evidence="8">
    <location>
        <begin position="43"/>
        <end position="220"/>
    </location>
</feature>
<protein>
    <submittedName>
        <fullName evidence="9">MMPL family transporter</fullName>
    </submittedName>
</protein>
<evidence type="ECO:0000256" key="1">
    <source>
        <dbReference type="ARBA" id="ARBA00004651"/>
    </source>
</evidence>
<comment type="subcellular location">
    <subcellularLocation>
        <location evidence="1">Cell membrane</location>
        <topology evidence="1">Multi-pass membrane protein</topology>
    </subcellularLocation>
</comment>